<evidence type="ECO:0000313" key="11">
    <source>
        <dbReference type="EMBL" id="KAK4146755.1"/>
    </source>
</evidence>
<feature type="compositionally biased region" description="Basic residues" evidence="9">
    <location>
        <begin position="309"/>
        <end position="321"/>
    </location>
</feature>
<feature type="compositionally biased region" description="Basic and acidic residues" evidence="9">
    <location>
        <begin position="47"/>
        <end position="58"/>
    </location>
</feature>
<feature type="region of interest" description="Disordered" evidence="9">
    <location>
        <begin position="603"/>
        <end position="623"/>
    </location>
</feature>
<feature type="compositionally biased region" description="Low complexity" evidence="9">
    <location>
        <begin position="82"/>
        <end position="97"/>
    </location>
</feature>
<evidence type="ECO:0000256" key="8">
    <source>
        <dbReference type="ARBA" id="ARBA00022833"/>
    </source>
</evidence>
<feature type="region of interest" description="Disordered" evidence="9">
    <location>
        <begin position="1026"/>
        <end position="1054"/>
    </location>
</feature>
<protein>
    <recommendedName>
        <fullName evidence="2">RBR-type E3 ubiquitin transferase</fullName>
        <ecNumber evidence="2">2.3.2.31</ecNumber>
    </recommendedName>
</protein>
<dbReference type="EC" id="2.3.2.31" evidence="2"/>
<feature type="compositionally biased region" description="Basic and acidic residues" evidence="9">
    <location>
        <begin position="678"/>
        <end position="687"/>
    </location>
</feature>
<feature type="compositionally biased region" description="Basic and acidic residues" evidence="9">
    <location>
        <begin position="830"/>
        <end position="859"/>
    </location>
</feature>
<evidence type="ECO:0000256" key="3">
    <source>
        <dbReference type="ARBA" id="ARBA00022679"/>
    </source>
</evidence>
<feature type="compositionally biased region" description="Polar residues" evidence="9">
    <location>
        <begin position="801"/>
        <end position="810"/>
    </location>
</feature>
<keyword evidence="4" id="KW-0479">Metal-binding</keyword>
<dbReference type="RefSeq" id="XP_062640126.1">
    <property type="nucleotide sequence ID" value="XM_062785532.1"/>
</dbReference>
<keyword evidence="3" id="KW-0808">Transferase</keyword>
<organism evidence="11 12">
    <name type="scientific">Dichotomopilus funicola</name>
    <dbReference type="NCBI Taxonomy" id="1934379"/>
    <lineage>
        <taxon>Eukaryota</taxon>
        <taxon>Fungi</taxon>
        <taxon>Dikarya</taxon>
        <taxon>Ascomycota</taxon>
        <taxon>Pezizomycotina</taxon>
        <taxon>Sordariomycetes</taxon>
        <taxon>Sordariomycetidae</taxon>
        <taxon>Sordariales</taxon>
        <taxon>Chaetomiaceae</taxon>
        <taxon>Dichotomopilus</taxon>
    </lineage>
</organism>
<dbReference type="GeneID" id="87822145"/>
<evidence type="ECO:0000256" key="4">
    <source>
        <dbReference type="ARBA" id="ARBA00022723"/>
    </source>
</evidence>
<comment type="caution">
    <text evidence="11">The sequence shown here is derived from an EMBL/GenBank/DDBJ whole genome shotgun (WGS) entry which is preliminary data.</text>
</comment>
<keyword evidence="12" id="KW-1185">Reference proteome</keyword>
<dbReference type="PANTHER" id="PTHR11685">
    <property type="entry name" value="RBR FAMILY RING FINGER AND IBR DOMAIN-CONTAINING"/>
    <property type="match status" value="1"/>
</dbReference>
<evidence type="ECO:0000256" key="1">
    <source>
        <dbReference type="ARBA" id="ARBA00001798"/>
    </source>
</evidence>
<dbReference type="PROSITE" id="PS00518">
    <property type="entry name" value="ZF_RING_1"/>
    <property type="match status" value="1"/>
</dbReference>
<proteinExistence type="predicted"/>
<evidence type="ECO:0000256" key="9">
    <source>
        <dbReference type="SAM" id="MobiDB-lite"/>
    </source>
</evidence>
<feature type="compositionally biased region" description="Basic and acidic residues" evidence="9">
    <location>
        <begin position="750"/>
        <end position="764"/>
    </location>
</feature>
<feature type="compositionally biased region" description="Basic and acidic residues" evidence="9">
    <location>
        <begin position="286"/>
        <end position="295"/>
    </location>
</feature>
<keyword evidence="8" id="KW-0862">Zinc</keyword>
<dbReference type="InterPro" id="IPR017907">
    <property type="entry name" value="Znf_RING_CS"/>
</dbReference>
<dbReference type="Pfam" id="PF01485">
    <property type="entry name" value="IBR"/>
    <property type="match status" value="1"/>
</dbReference>
<evidence type="ECO:0000256" key="5">
    <source>
        <dbReference type="ARBA" id="ARBA00022737"/>
    </source>
</evidence>
<dbReference type="InterPro" id="IPR044066">
    <property type="entry name" value="TRIAD_supradom"/>
</dbReference>
<comment type="catalytic activity">
    <reaction evidence="1">
        <text>[E2 ubiquitin-conjugating enzyme]-S-ubiquitinyl-L-cysteine + [acceptor protein]-L-lysine = [E2 ubiquitin-conjugating enzyme]-L-cysteine + [acceptor protein]-N(6)-ubiquitinyl-L-lysine.</text>
        <dbReference type="EC" id="2.3.2.31"/>
    </reaction>
</comment>
<evidence type="ECO:0000256" key="2">
    <source>
        <dbReference type="ARBA" id="ARBA00012251"/>
    </source>
</evidence>
<dbReference type="GO" id="GO:0016567">
    <property type="term" value="P:protein ubiquitination"/>
    <property type="evidence" value="ECO:0007669"/>
    <property type="project" value="InterPro"/>
</dbReference>
<feature type="region of interest" description="Disordered" evidence="9">
    <location>
        <begin position="1"/>
        <end position="341"/>
    </location>
</feature>
<feature type="region of interest" description="Disordered" evidence="9">
    <location>
        <begin position="709"/>
        <end position="889"/>
    </location>
</feature>
<feature type="compositionally biased region" description="Pro residues" evidence="9">
    <location>
        <begin position="224"/>
        <end position="238"/>
    </location>
</feature>
<keyword evidence="7" id="KW-0833">Ubl conjugation pathway</keyword>
<dbReference type="Proteomes" id="UP001302676">
    <property type="component" value="Unassembled WGS sequence"/>
</dbReference>
<reference evidence="11" key="1">
    <citation type="journal article" date="2023" name="Mol. Phylogenet. Evol.">
        <title>Genome-scale phylogeny and comparative genomics of the fungal order Sordariales.</title>
        <authorList>
            <person name="Hensen N."/>
            <person name="Bonometti L."/>
            <person name="Westerberg I."/>
            <person name="Brannstrom I.O."/>
            <person name="Guillou S."/>
            <person name="Cros-Aarteil S."/>
            <person name="Calhoun S."/>
            <person name="Haridas S."/>
            <person name="Kuo A."/>
            <person name="Mondo S."/>
            <person name="Pangilinan J."/>
            <person name="Riley R."/>
            <person name="LaButti K."/>
            <person name="Andreopoulos B."/>
            <person name="Lipzen A."/>
            <person name="Chen C."/>
            <person name="Yan M."/>
            <person name="Daum C."/>
            <person name="Ng V."/>
            <person name="Clum A."/>
            <person name="Steindorff A."/>
            <person name="Ohm R.A."/>
            <person name="Martin F."/>
            <person name="Silar P."/>
            <person name="Natvig D.O."/>
            <person name="Lalanne C."/>
            <person name="Gautier V."/>
            <person name="Ament-Velasquez S.L."/>
            <person name="Kruys A."/>
            <person name="Hutchinson M.I."/>
            <person name="Powell A.J."/>
            <person name="Barry K."/>
            <person name="Miller A.N."/>
            <person name="Grigoriev I.V."/>
            <person name="Debuchy R."/>
            <person name="Gladieux P."/>
            <person name="Hiltunen Thoren M."/>
            <person name="Johannesson H."/>
        </authorList>
    </citation>
    <scope>NUCLEOTIDE SEQUENCE</scope>
    <source>
        <strain evidence="11">CBS 141.50</strain>
    </source>
</reference>
<reference evidence="11" key="2">
    <citation type="submission" date="2023-05" db="EMBL/GenBank/DDBJ databases">
        <authorList>
            <consortium name="Lawrence Berkeley National Laboratory"/>
            <person name="Steindorff A."/>
            <person name="Hensen N."/>
            <person name="Bonometti L."/>
            <person name="Westerberg I."/>
            <person name="Brannstrom I.O."/>
            <person name="Guillou S."/>
            <person name="Cros-Aarteil S."/>
            <person name="Calhoun S."/>
            <person name="Haridas S."/>
            <person name="Kuo A."/>
            <person name="Mondo S."/>
            <person name="Pangilinan J."/>
            <person name="Riley R."/>
            <person name="Labutti K."/>
            <person name="Andreopoulos B."/>
            <person name="Lipzen A."/>
            <person name="Chen C."/>
            <person name="Yanf M."/>
            <person name="Daum C."/>
            <person name="Ng V."/>
            <person name="Clum A."/>
            <person name="Ohm R."/>
            <person name="Martin F."/>
            <person name="Silar P."/>
            <person name="Natvig D."/>
            <person name="Lalanne C."/>
            <person name="Gautier V."/>
            <person name="Ament-Velasquez S.L."/>
            <person name="Kruys A."/>
            <person name="Hutchinson M.I."/>
            <person name="Powell A.J."/>
            <person name="Barry K."/>
            <person name="Miller A.N."/>
            <person name="Grigoriev I.V."/>
            <person name="Debuchy R."/>
            <person name="Gladieux P."/>
            <person name="Thoren M.H."/>
            <person name="Johannesson H."/>
        </authorList>
    </citation>
    <scope>NUCLEOTIDE SEQUENCE</scope>
    <source>
        <strain evidence="11">CBS 141.50</strain>
    </source>
</reference>
<dbReference type="PROSITE" id="PS51873">
    <property type="entry name" value="TRIAD"/>
    <property type="match status" value="1"/>
</dbReference>
<dbReference type="EMBL" id="MU853559">
    <property type="protein sequence ID" value="KAK4146755.1"/>
    <property type="molecule type" value="Genomic_DNA"/>
</dbReference>
<dbReference type="InterPro" id="IPR002867">
    <property type="entry name" value="IBR_dom"/>
</dbReference>
<name>A0AAN6V8J8_9PEZI</name>
<dbReference type="InterPro" id="IPR031127">
    <property type="entry name" value="E3_UB_ligase_RBR"/>
</dbReference>
<feature type="region of interest" description="Disordered" evidence="9">
    <location>
        <begin position="665"/>
        <end position="697"/>
    </location>
</feature>
<dbReference type="GO" id="GO:0061630">
    <property type="term" value="F:ubiquitin protein ligase activity"/>
    <property type="evidence" value="ECO:0007669"/>
    <property type="project" value="UniProtKB-EC"/>
</dbReference>
<evidence type="ECO:0000256" key="7">
    <source>
        <dbReference type="ARBA" id="ARBA00022786"/>
    </source>
</evidence>
<accession>A0AAN6V8J8</accession>
<evidence type="ECO:0000313" key="12">
    <source>
        <dbReference type="Proteomes" id="UP001302676"/>
    </source>
</evidence>
<feature type="compositionally biased region" description="Basic residues" evidence="9">
    <location>
        <begin position="70"/>
        <end position="81"/>
    </location>
</feature>
<feature type="compositionally biased region" description="Acidic residues" evidence="9">
    <location>
        <begin position="146"/>
        <end position="156"/>
    </location>
</feature>
<feature type="domain" description="RING-type" evidence="10">
    <location>
        <begin position="380"/>
        <end position="584"/>
    </location>
</feature>
<feature type="compositionally biased region" description="Basic and acidic residues" evidence="9">
    <location>
        <begin position="1041"/>
        <end position="1051"/>
    </location>
</feature>
<evidence type="ECO:0000256" key="6">
    <source>
        <dbReference type="ARBA" id="ARBA00022771"/>
    </source>
</evidence>
<dbReference type="GO" id="GO:0008270">
    <property type="term" value="F:zinc ion binding"/>
    <property type="evidence" value="ECO:0007669"/>
    <property type="project" value="UniProtKB-KW"/>
</dbReference>
<keyword evidence="6" id="KW-0863">Zinc-finger</keyword>
<evidence type="ECO:0000259" key="10">
    <source>
        <dbReference type="PROSITE" id="PS51873"/>
    </source>
</evidence>
<keyword evidence="5" id="KW-0677">Repeat</keyword>
<feature type="compositionally biased region" description="Basic and acidic residues" evidence="9">
    <location>
        <begin position="246"/>
        <end position="257"/>
    </location>
</feature>
<dbReference type="Gene3D" id="1.20.120.1750">
    <property type="match status" value="1"/>
</dbReference>
<gene>
    <name evidence="11" type="ORF">C8A04DRAFT_9561</name>
</gene>
<dbReference type="AlphaFoldDB" id="A0AAN6V8J8"/>
<dbReference type="SUPFAM" id="SSF57850">
    <property type="entry name" value="RING/U-box"/>
    <property type="match status" value="2"/>
</dbReference>
<feature type="compositionally biased region" description="Polar residues" evidence="9">
    <location>
        <begin position="1"/>
        <end position="11"/>
    </location>
</feature>
<dbReference type="CDD" id="cd20335">
    <property type="entry name" value="BRcat_RBR"/>
    <property type="match status" value="1"/>
</dbReference>
<sequence length="1089" mass="121099">MADVEQQQGGPSISRRKSNAGKLKVPAANDWSRKGEPRSRASPRQQRHGDIDIDHVESSDDDAPDDKPSPRKPRRRLRPQLRPKTPDSSASDSASSDIATPAKAPLRSMKSRSKSRTRVPNGTVPAVDTTPAHRRPTYILEKNSDDYDDDDDDDDNGPPPSGPSRPVSRQTIARRAPSVRSTHPYRSTPESRRSPRTSVSDSEDDTGVTTDSASEEVIIHNPKHLPPAPMAPSVPSVPPAGGIHDSLQERLSRRPEMVYEETDADGLSRYAPSARHRSLSRPASSRNDRYRRPRDVTISGPPSLDERRRSRSRSKSVRPSRRHYESDVYVPSRPTSSFKRPQAASAYSLESSAKRSAFFGAGDYTAPLTRPAHFDKPAERTTVCVLCRDDNTPVSTTVKLKCCHRMCHSCIRKVFQLSLDDPQQNMPPRCCTTDNIPISAVENLFDPAFKKEWNQKYKEYASSRRLLCPTRRCGEPIPRESMRSENGRWQGRCSRCRAKVCVACKGLWHNQSKCPKKAGNPVPEPVVEQAKRESWQRCFRCPRTVEIKNGQNHVACPCGAEFCAICRSKWKSCACPWGKEDPFEEAETAASRANPFAARAHSPHDFRSEFSPPQGGHLVRPRPSSYEEDAHLRRYQEHREGHLTRRMHSFDDFDNHHGGLAGFDRRREEYDFDEEPDPRERRQRLEARPYSAAFTEDEYHRRAATVVAPSPPQAHLASAPQPPRSAFEPPSRPAFERSMTGFEYGTALPRAREPRYASPERFEYPTENYTPERRRPHSPDAWQSFPQERRARSRDRRHTFPSESRPTSPDWQMPTRYPSPAAPEEEEERDPSPERRRAPSPDRRRASSLERRLAGRLTKENWQSPGAPTVMNGGAGPATQVGALGPAGALGPLSPTRAPPPPSRAATHIGASMPMAPAPPLTSHGGPGAVPPALRRHHTMDEEAAYPPTAGMHAGGAAGMPHPQEWFGPPMPHGHPHNLPHSQPPHPGMAGMSGMAGMGMGMGMGMNNMGPNMNNMNNMNMMNGSSRAPTVRRRPPGHPGGIREHTKHDIPRSSVLAGLGGMGRGAHRVSEWATYVEGVPEDATRAVVQ</sequence>